<reference evidence="2" key="1">
    <citation type="submission" date="2020-01" db="EMBL/GenBank/DDBJ databases">
        <title>Insect and environment-associated Actinomycetes.</title>
        <authorList>
            <person name="Currrie C."/>
            <person name="Chevrette M."/>
            <person name="Carlson C."/>
            <person name="Stubbendieck R."/>
            <person name="Wendt-Pienkowski E."/>
        </authorList>
    </citation>
    <scope>NUCLEOTIDE SEQUENCE</scope>
    <source>
        <strain evidence="2">SID7499</strain>
    </source>
</reference>
<comment type="caution">
    <text evidence="2">The sequence shown here is derived from an EMBL/GenBank/DDBJ whole genome shotgun (WGS) entry which is preliminary data.</text>
</comment>
<keyword evidence="1" id="KW-0472">Membrane</keyword>
<dbReference type="EMBL" id="JAAGMN010005577">
    <property type="protein sequence ID" value="NEE15301.1"/>
    <property type="molecule type" value="Genomic_DNA"/>
</dbReference>
<feature type="non-terminal residue" evidence="2">
    <location>
        <position position="70"/>
    </location>
</feature>
<keyword evidence="1" id="KW-1133">Transmembrane helix</keyword>
<organism evidence="2">
    <name type="scientific">Streptomyces sp. SID7499</name>
    <dbReference type="NCBI Taxonomy" id="2706086"/>
    <lineage>
        <taxon>Bacteria</taxon>
        <taxon>Bacillati</taxon>
        <taxon>Actinomycetota</taxon>
        <taxon>Actinomycetes</taxon>
        <taxon>Kitasatosporales</taxon>
        <taxon>Streptomycetaceae</taxon>
        <taxon>Streptomyces</taxon>
    </lineage>
</organism>
<proteinExistence type="predicted"/>
<accession>A0A6G3XC28</accession>
<evidence type="ECO:0000313" key="2">
    <source>
        <dbReference type="EMBL" id="NEE15301.1"/>
    </source>
</evidence>
<keyword evidence="1" id="KW-0812">Transmembrane</keyword>
<feature type="non-terminal residue" evidence="2">
    <location>
        <position position="1"/>
    </location>
</feature>
<sequence length="70" mass="7082">PGRVPAVLDELPAVSGRVAVAWLALAAFVAAYTPQHVLSASTLLAGFALQTAASCAGRGAVHACRRAELL</sequence>
<feature type="transmembrane region" description="Helical" evidence="1">
    <location>
        <begin position="14"/>
        <end position="33"/>
    </location>
</feature>
<evidence type="ECO:0000256" key="1">
    <source>
        <dbReference type="SAM" id="Phobius"/>
    </source>
</evidence>
<keyword evidence="2" id="KW-0808">Transferase</keyword>
<protein>
    <submittedName>
        <fullName evidence="2">Transferase</fullName>
    </submittedName>
</protein>
<gene>
    <name evidence="2" type="ORF">G3M58_53680</name>
</gene>
<name>A0A6G3XC28_9ACTN</name>
<dbReference type="AlphaFoldDB" id="A0A6G3XC28"/>
<dbReference type="GO" id="GO:0016740">
    <property type="term" value="F:transferase activity"/>
    <property type="evidence" value="ECO:0007669"/>
    <property type="project" value="UniProtKB-KW"/>
</dbReference>